<reference evidence="3 4" key="1">
    <citation type="journal article" date="2013" name="Genome Announc.">
        <title>Draft Genome Sequence of Arthrobacter crystallopoietes Strain BAB-32, Revealing Genes for Bioremediation.</title>
        <authorList>
            <person name="Joshi M.N."/>
            <person name="Pandit A.S."/>
            <person name="Sharma A."/>
            <person name="Pandya R.V."/>
            <person name="Desai S.M."/>
            <person name="Saxena A.K."/>
            <person name="Bagatharia S.B."/>
        </authorList>
    </citation>
    <scope>NUCLEOTIDE SEQUENCE [LARGE SCALE GENOMIC DNA]</scope>
    <source>
        <strain evidence="3 4">BAB-32</strain>
    </source>
</reference>
<evidence type="ECO:0000259" key="2">
    <source>
        <dbReference type="Pfam" id="PF11716"/>
    </source>
</evidence>
<dbReference type="EMBL" id="ANPE02000148">
    <property type="protein sequence ID" value="EMY33869.1"/>
    <property type="molecule type" value="Genomic_DNA"/>
</dbReference>
<keyword evidence="4" id="KW-1185">Reference proteome</keyword>
<comment type="caution">
    <text evidence="3">The sequence shown here is derived from an EMBL/GenBank/DDBJ whole genome shotgun (WGS) entry which is preliminary data.</text>
</comment>
<feature type="non-terminal residue" evidence="3">
    <location>
        <position position="86"/>
    </location>
</feature>
<gene>
    <name evidence="3" type="ORF">D477_012615</name>
</gene>
<accession>N1V1K2</accession>
<dbReference type="Gene3D" id="1.20.120.450">
    <property type="entry name" value="dinb family like domain"/>
    <property type="match status" value="1"/>
</dbReference>
<dbReference type="SUPFAM" id="SSF109854">
    <property type="entry name" value="DinB/YfiT-like putative metalloenzymes"/>
    <property type="match status" value="1"/>
</dbReference>
<dbReference type="GO" id="GO:0046872">
    <property type="term" value="F:metal ion binding"/>
    <property type="evidence" value="ECO:0007669"/>
    <property type="project" value="InterPro"/>
</dbReference>
<dbReference type="InterPro" id="IPR024344">
    <property type="entry name" value="MDMPI_metal-binding"/>
</dbReference>
<evidence type="ECO:0000313" key="4">
    <source>
        <dbReference type="Proteomes" id="UP000010729"/>
    </source>
</evidence>
<protein>
    <recommendedName>
        <fullName evidence="2">Mycothiol-dependent maleylpyruvate isomerase metal-binding domain-containing protein</fullName>
    </recommendedName>
</protein>
<proteinExistence type="predicted"/>
<dbReference type="Proteomes" id="UP000010729">
    <property type="component" value="Unassembled WGS sequence"/>
</dbReference>
<dbReference type="InterPro" id="IPR034660">
    <property type="entry name" value="DinB/YfiT-like"/>
</dbReference>
<organism evidence="3 4">
    <name type="scientific">Arthrobacter crystallopoietes BAB-32</name>
    <dbReference type="NCBI Taxonomy" id="1246476"/>
    <lineage>
        <taxon>Bacteria</taxon>
        <taxon>Bacillati</taxon>
        <taxon>Actinomycetota</taxon>
        <taxon>Actinomycetes</taxon>
        <taxon>Micrococcales</taxon>
        <taxon>Micrococcaceae</taxon>
        <taxon>Crystallibacter</taxon>
    </lineage>
</organism>
<dbReference type="Pfam" id="PF11716">
    <property type="entry name" value="MDMPI_N"/>
    <property type="match status" value="1"/>
</dbReference>
<evidence type="ECO:0000313" key="3">
    <source>
        <dbReference type="EMBL" id="EMY33869.1"/>
    </source>
</evidence>
<feature type="domain" description="Mycothiol-dependent maleylpyruvate isomerase metal-binding" evidence="2">
    <location>
        <begin position="12"/>
        <end position="59"/>
    </location>
</feature>
<dbReference type="AlphaFoldDB" id="N1V1K2"/>
<sequence length="86" mass="9083">MIDLVPAARGVSMLAVGVQDRQLDAPTPCAGKTVGDLLDHFMGLAVAFRDAATKASMASGYDDQRPGPPADTWGSGSRLDPEWRLL</sequence>
<evidence type="ECO:0000256" key="1">
    <source>
        <dbReference type="SAM" id="MobiDB-lite"/>
    </source>
</evidence>
<feature type="region of interest" description="Disordered" evidence="1">
    <location>
        <begin position="57"/>
        <end position="86"/>
    </location>
</feature>
<name>N1V1K2_9MICC</name>